<dbReference type="InterPro" id="IPR022996">
    <property type="entry name" value="UPF0310"/>
</dbReference>
<feature type="region of interest" description="Disordered" evidence="2">
    <location>
        <begin position="1"/>
        <end position="20"/>
    </location>
</feature>
<sequence>MSAKTQSSLTTAAGQPGPAQAETRNWIGVVSRDHALESIEGGFTVLGHGKLGPLLRLTPGDWLIYYSPRTLPNGGEILKAFTAIGSVKDAEPYQIRMNGGVMGFRRDIDWLDATETPLAELTKQLDFTRGSWGMLARRGLFEITDADRRVIRAALTRE</sequence>
<feature type="compositionally biased region" description="Polar residues" evidence="2">
    <location>
        <begin position="1"/>
        <end position="13"/>
    </location>
</feature>
<feature type="domain" description="EVE" evidence="3">
    <location>
        <begin position="25"/>
        <end position="152"/>
    </location>
</feature>
<protein>
    <recommendedName>
        <fullName evidence="1">UPF0310 protein C9E81_18565</fullName>
    </recommendedName>
</protein>
<dbReference type="HAMAP" id="MF_00771">
    <property type="entry name" value="UPF0310"/>
    <property type="match status" value="1"/>
</dbReference>
<evidence type="ECO:0000256" key="1">
    <source>
        <dbReference type="HAMAP-Rule" id="MF_00771"/>
    </source>
</evidence>
<dbReference type="SUPFAM" id="SSF88697">
    <property type="entry name" value="PUA domain-like"/>
    <property type="match status" value="1"/>
</dbReference>
<dbReference type="Gene3D" id="3.10.590.10">
    <property type="entry name" value="ph1033 like domains"/>
    <property type="match status" value="1"/>
</dbReference>
<comment type="caution">
    <text evidence="4">The sequence shown here is derived from an EMBL/GenBank/DDBJ whole genome shotgun (WGS) entry which is preliminary data.</text>
</comment>
<accession>A0A3M0M4N7</accession>
<proteinExistence type="inferred from homology"/>
<evidence type="ECO:0000256" key="2">
    <source>
        <dbReference type="SAM" id="MobiDB-lite"/>
    </source>
</evidence>
<dbReference type="RefSeq" id="WP_122113854.1">
    <property type="nucleotide sequence ID" value="NZ_QOKZ01000009.1"/>
</dbReference>
<comment type="similarity">
    <text evidence="1">Belongs to the UPF0310 family.</text>
</comment>
<dbReference type="InterPro" id="IPR002740">
    <property type="entry name" value="EVE_domain"/>
</dbReference>
<dbReference type="Pfam" id="PF01878">
    <property type="entry name" value="EVE"/>
    <property type="match status" value="1"/>
</dbReference>
<name>A0A3M0M4N7_9RHOB</name>
<dbReference type="NCBIfam" id="NF002616">
    <property type="entry name" value="PRK02268.1-2"/>
    <property type="match status" value="1"/>
</dbReference>
<organism evidence="4 5">
    <name type="scientific">Paracoccus alkanivorans</name>
    <dbReference type="NCBI Taxonomy" id="2116655"/>
    <lineage>
        <taxon>Bacteria</taxon>
        <taxon>Pseudomonadati</taxon>
        <taxon>Pseudomonadota</taxon>
        <taxon>Alphaproteobacteria</taxon>
        <taxon>Rhodobacterales</taxon>
        <taxon>Paracoccaceae</taxon>
        <taxon>Paracoccus</taxon>
    </lineage>
</organism>
<reference evidence="4 5" key="1">
    <citation type="submission" date="2018-07" db="EMBL/GenBank/DDBJ databases">
        <authorList>
            <person name="Zhang Y."/>
            <person name="Wang L."/>
            <person name="Ma S."/>
        </authorList>
    </citation>
    <scope>NUCLEOTIDE SEQUENCE [LARGE SCALE GENOMIC DNA]</scope>
    <source>
        <strain evidence="4 5">4-2</strain>
    </source>
</reference>
<dbReference type="AlphaFoldDB" id="A0A3M0M4N7"/>
<keyword evidence="5" id="KW-1185">Reference proteome</keyword>
<dbReference type="InterPro" id="IPR015947">
    <property type="entry name" value="PUA-like_sf"/>
</dbReference>
<dbReference type="CDD" id="cd21132">
    <property type="entry name" value="EVE-like"/>
    <property type="match status" value="1"/>
</dbReference>
<evidence type="ECO:0000313" key="4">
    <source>
        <dbReference type="EMBL" id="RMC32391.1"/>
    </source>
</evidence>
<evidence type="ECO:0000313" key="5">
    <source>
        <dbReference type="Proteomes" id="UP000273516"/>
    </source>
</evidence>
<dbReference type="EMBL" id="QOKZ01000009">
    <property type="protein sequence ID" value="RMC32391.1"/>
    <property type="molecule type" value="Genomic_DNA"/>
</dbReference>
<gene>
    <name evidence="4" type="ORF">C9E81_18565</name>
</gene>
<dbReference type="OrthoDB" id="9793567at2"/>
<evidence type="ECO:0000259" key="3">
    <source>
        <dbReference type="Pfam" id="PF01878"/>
    </source>
</evidence>
<dbReference type="Proteomes" id="UP000273516">
    <property type="component" value="Unassembled WGS sequence"/>
</dbReference>